<proteinExistence type="predicted"/>
<dbReference type="Proteomes" id="UP000663853">
    <property type="component" value="Unassembled WGS sequence"/>
</dbReference>
<feature type="transmembrane region" description="Helical" evidence="1">
    <location>
        <begin position="20"/>
        <end position="44"/>
    </location>
</feature>
<organism evidence="2 3">
    <name type="scientific">Rhizoctonia solani</name>
    <dbReference type="NCBI Taxonomy" id="456999"/>
    <lineage>
        <taxon>Eukaryota</taxon>
        <taxon>Fungi</taxon>
        <taxon>Dikarya</taxon>
        <taxon>Basidiomycota</taxon>
        <taxon>Agaricomycotina</taxon>
        <taxon>Agaricomycetes</taxon>
        <taxon>Cantharellales</taxon>
        <taxon>Ceratobasidiaceae</taxon>
        <taxon>Rhizoctonia</taxon>
    </lineage>
</organism>
<dbReference type="AlphaFoldDB" id="A0A8H3HKQ8"/>
<protein>
    <submittedName>
        <fullName evidence="2">Uncharacterized protein</fullName>
    </submittedName>
</protein>
<evidence type="ECO:0000313" key="3">
    <source>
        <dbReference type="Proteomes" id="UP000663853"/>
    </source>
</evidence>
<comment type="caution">
    <text evidence="2">The sequence shown here is derived from an EMBL/GenBank/DDBJ whole genome shotgun (WGS) entry which is preliminary data.</text>
</comment>
<evidence type="ECO:0000313" key="2">
    <source>
        <dbReference type="EMBL" id="CAE6516723.1"/>
    </source>
</evidence>
<keyword evidence="1" id="KW-0812">Transmembrane</keyword>
<accession>A0A8H3HKQ8</accession>
<dbReference type="EMBL" id="CAJMXA010003805">
    <property type="protein sequence ID" value="CAE6516723.1"/>
    <property type="molecule type" value="Genomic_DNA"/>
</dbReference>
<reference evidence="2" key="1">
    <citation type="submission" date="2021-01" db="EMBL/GenBank/DDBJ databases">
        <authorList>
            <person name="Kaushik A."/>
        </authorList>
    </citation>
    <scope>NUCLEOTIDE SEQUENCE</scope>
    <source>
        <strain evidence="2">AG6-10EEA</strain>
    </source>
</reference>
<name>A0A8H3HKQ8_9AGAM</name>
<sequence>MASKPSTCTDGDTLIRRGYVLAMLSLAVLMFGFYTSVLSPILTYLEVPPTYIHSKVAADAHYKYFPFLVVPAGLLFVIANWVGWQYYQNS</sequence>
<feature type="transmembrane region" description="Helical" evidence="1">
    <location>
        <begin position="64"/>
        <end position="84"/>
    </location>
</feature>
<dbReference type="Pfam" id="PF15159">
    <property type="entry name" value="PIG-Y"/>
    <property type="match status" value="1"/>
</dbReference>
<keyword evidence="1" id="KW-0472">Membrane</keyword>
<dbReference type="InterPro" id="IPR029164">
    <property type="entry name" value="PIG-Y"/>
</dbReference>
<keyword evidence="1" id="KW-1133">Transmembrane helix</keyword>
<evidence type="ECO:0000256" key="1">
    <source>
        <dbReference type="SAM" id="Phobius"/>
    </source>
</evidence>
<gene>
    <name evidence="2" type="ORF">RDB_LOCUS137863</name>
</gene>